<dbReference type="AlphaFoldDB" id="A0A2P8HQK5"/>
<dbReference type="InterPro" id="IPR002509">
    <property type="entry name" value="NODB_dom"/>
</dbReference>
<dbReference type="GO" id="GO:0005975">
    <property type="term" value="P:carbohydrate metabolic process"/>
    <property type="evidence" value="ECO:0007669"/>
    <property type="project" value="InterPro"/>
</dbReference>
<gene>
    <name evidence="4" type="ORF">B0H94_104101</name>
</gene>
<keyword evidence="5" id="KW-1185">Reference proteome</keyword>
<dbReference type="InterPro" id="IPR036582">
    <property type="entry name" value="Mao_N_sf"/>
</dbReference>
<dbReference type="PANTHER" id="PTHR34216">
    <property type="match status" value="1"/>
</dbReference>
<dbReference type="CDD" id="cd10969">
    <property type="entry name" value="CE4_Ecf1_like_5s"/>
    <property type="match status" value="1"/>
</dbReference>
<dbReference type="PANTHER" id="PTHR34216:SF7">
    <property type="entry name" value="POLY-BETA-1,6-N-ACETYL-D-GLUCOSAMINE N-DEACETYLASE"/>
    <property type="match status" value="1"/>
</dbReference>
<dbReference type="InterPro" id="IPR011330">
    <property type="entry name" value="Glyco_hydro/deAcase_b/a-brl"/>
</dbReference>
<dbReference type="Proteomes" id="UP000242310">
    <property type="component" value="Unassembled WGS sequence"/>
</dbReference>
<sequence>MRGYQTLLGFSLCSILLTGCMNDAPAANSLESFQPLETPVYGYTEEEETLVAVTDIEEMFQSSELTVEDEIITFTWEEFSFTFETGETDAQINGETTTINAPARPIQSEAYIPIEPVLENFNVDYETDGQMLQFPSKTSEEMFNIHRKPITSAYKYEPEALYGLMYHDFSPEEDIQRENAQVSPGNFQKQMEALIEGGYETVTDEDIVRFREEDDFLLPEKPVLIAMDDGYQSNYEYAFPILEELGLRASVYPNVERNDTAQERFLSWDEMKEMQESGVMNIQAHSYDHHDTVDGYNIDGEKRSNRSLFVMLEEDESEAAYEARIREDLGLAKERLEDELGHDVHSFTFPFGQFNDVLMDVAEDLGYDLMITIYPNKNTPDDLDDKLFHRMNVPNGYDGEKLLERLNELEPWEDESA</sequence>
<organism evidence="4 5">
    <name type="scientific">Salsuginibacillus halophilus</name>
    <dbReference type="NCBI Taxonomy" id="517424"/>
    <lineage>
        <taxon>Bacteria</taxon>
        <taxon>Bacillati</taxon>
        <taxon>Bacillota</taxon>
        <taxon>Bacilli</taxon>
        <taxon>Bacillales</taxon>
        <taxon>Bacillaceae</taxon>
        <taxon>Salsuginibacillus</taxon>
    </lineage>
</organism>
<dbReference type="Pfam" id="PF01522">
    <property type="entry name" value="Polysacc_deac_1"/>
    <property type="match status" value="1"/>
</dbReference>
<dbReference type="InterPro" id="IPR051398">
    <property type="entry name" value="Polysacch_Deacetylase"/>
</dbReference>
<evidence type="ECO:0000313" key="5">
    <source>
        <dbReference type="Proteomes" id="UP000242310"/>
    </source>
</evidence>
<comment type="caution">
    <text evidence="4">The sequence shown here is derived from an EMBL/GenBank/DDBJ whole genome shotgun (WGS) entry which is preliminary data.</text>
</comment>
<dbReference type="InterPro" id="IPR012854">
    <property type="entry name" value="Cu_amine_oxidase-like_N"/>
</dbReference>
<dbReference type="GO" id="GO:0016810">
    <property type="term" value="F:hydrolase activity, acting on carbon-nitrogen (but not peptide) bonds"/>
    <property type="evidence" value="ECO:0007669"/>
    <property type="project" value="InterPro"/>
</dbReference>
<dbReference type="SUPFAM" id="SSF88713">
    <property type="entry name" value="Glycoside hydrolase/deacetylase"/>
    <property type="match status" value="1"/>
</dbReference>
<proteinExistence type="predicted"/>
<feature type="signal peptide" evidence="2">
    <location>
        <begin position="1"/>
        <end position="26"/>
    </location>
</feature>
<accession>A0A2P8HQK5</accession>
<feature type="chain" id="PRO_5015109056" evidence="2">
    <location>
        <begin position="27"/>
        <end position="417"/>
    </location>
</feature>
<name>A0A2P8HQK5_9BACI</name>
<dbReference type="PROSITE" id="PS51257">
    <property type="entry name" value="PROKAR_LIPOPROTEIN"/>
    <property type="match status" value="1"/>
</dbReference>
<dbReference type="Pfam" id="PF07833">
    <property type="entry name" value="Cu_amine_oxidN1"/>
    <property type="match status" value="1"/>
</dbReference>
<feature type="domain" description="NodB homology" evidence="3">
    <location>
        <begin position="221"/>
        <end position="417"/>
    </location>
</feature>
<dbReference type="SUPFAM" id="SSF55383">
    <property type="entry name" value="Copper amine oxidase, domain N"/>
    <property type="match status" value="1"/>
</dbReference>
<keyword evidence="1 2" id="KW-0732">Signal</keyword>
<evidence type="ECO:0000313" key="4">
    <source>
        <dbReference type="EMBL" id="PSL48501.1"/>
    </source>
</evidence>
<dbReference type="RefSeq" id="WP_181315257.1">
    <property type="nucleotide sequence ID" value="NZ_PYAV01000004.1"/>
</dbReference>
<protein>
    <submittedName>
        <fullName evidence="4">Polysaccharide deacetylase</fullName>
    </submittedName>
</protein>
<evidence type="ECO:0000256" key="2">
    <source>
        <dbReference type="SAM" id="SignalP"/>
    </source>
</evidence>
<reference evidence="4 5" key="1">
    <citation type="submission" date="2018-03" db="EMBL/GenBank/DDBJ databases">
        <title>Genomic Encyclopedia of Type Strains, Phase III (KMG-III): the genomes of soil and plant-associated and newly described type strains.</title>
        <authorList>
            <person name="Whitman W."/>
        </authorList>
    </citation>
    <scope>NUCLEOTIDE SEQUENCE [LARGE SCALE GENOMIC DNA]</scope>
    <source>
        <strain evidence="4 5">CGMCC 1.07653</strain>
    </source>
</reference>
<dbReference type="PROSITE" id="PS51677">
    <property type="entry name" value="NODB"/>
    <property type="match status" value="1"/>
</dbReference>
<evidence type="ECO:0000256" key="1">
    <source>
        <dbReference type="ARBA" id="ARBA00022729"/>
    </source>
</evidence>
<evidence type="ECO:0000259" key="3">
    <source>
        <dbReference type="PROSITE" id="PS51677"/>
    </source>
</evidence>
<dbReference type="EMBL" id="PYAV01000004">
    <property type="protein sequence ID" value="PSL48501.1"/>
    <property type="molecule type" value="Genomic_DNA"/>
</dbReference>
<dbReference type="Gene3D" id="3.20.20.370">
    <property type="entry name" value="Glycoside hydrolase/deacetylase"/>
    <property type="match status" value="1"/>
</dbReference>